<dbReference type="GO" id="GO:0071039">
    <property type="term" value="P:nuclear polyadenylation-dependent CUT catabolic process"/>
    <property type="evidence" value="ECO:0007669"/>
    <property type="project" value="TreeGrafter"/>
</dbReference>
<dbReference type="InterPro" id="IPR051644">
    <property type="entry name" value="TRAMP_AT-DNA-binding"/>
</dbReference>
<dbReference type="InterPro" id="IPR001878">
    <property type="entry name" value="Znf_CCHC"/>
</dbReference>
<evidence type="ECO:0000256" key="7">
    <source>
        <dbReference type="ARBA" id="ARBA00041190"/>
    </source>
</evidence>
<accession>A0A7J5ZPE1</accession>
<evidence type="ECO:0000313" key="12">
    <source>
        <dbReference type="EMBL" id="KAF4071649.1"/>
    </source>
</evidence>
<feature type="compositionally biased region" description="Polar residues" evidence="10">
    <location>
        <begin position="171"/>
        <end position="188"/>
    </location>
</feature>
<dbReference type="GO" id="GO:0003723">
    <property type="term" value="F:RNA binding"/>
    <property type="evidence" value="ECO:0007669"/>
    <property type="project" value="TreeGrafter"/>
</dbReference>
<dbReference type="GO" id="GO:0008270">
    <property type="term" value="F:zinc ion binding"/>
    <property type="evidence" value="ECO:0007669"/>
    <property type="project" value="UniProtKB-KW"/>
</dbReference>
<dbReference type="GO" id="GO:0071031">
    <property type="term" value="P:nuclear mRNA surveillance of mRNA 3'-end processing"/>
    <property type="evidence" value="ECO:0007669"/>
    <property type="project" value="TreeGrafter"/>
</dbReference>
<evidence type="ECO:0000256" key="2">
    <source>
        <dbReference type="ARBA" id="ARBA00022723"/>
    </source>
</evidence>
<sequence>MCFRKRNNRPISPGRADRVETVADVCRRFHGRSVERSRVLYRKLLEQQGYRKYPDKEACHVYSDADVKSDPTTAGPPVKSPRPAARRSPAYCYNCSGEGHFGHECAERRMFNRTYPTLPFTSSYDTQHDITSRAHRVRLQAEELKKAGLLVQAGDAPTPQSPRKKWKNAHFRSTPQRRNGQSRSTPQQPWKKAKNAHLLSAPIPQTPDPRTPKRRIAHTPKQPPRGIHTHWHEDTRTNTPQLAGKRKYKKQKRNASNGEPDFPRGFRKNPHDEGARFRTPPHRGRKSPGALFGSEKSKKKNKEEEWERKENLFMIKQRKRRR</sequence>
<dbReference type="InterPro" id="IPR036875">
    <property type="entry name" value="Znf_CCHC_sf"/>
</dbReference>
<keyword evidence="13" id="KW-1185">Reference proteome</keyword>
<evidence type="ECO:0000256" key="5">
    <source>
        <dbReference type="ARBA" id="ARBA00022833"/>
    </source>
</evidence>
<keyword evidence="3" id="KW-0677">Repeat</keyword>
<feature type="compositionally biased region" description="Basic and acidic residues" evidence="10">
    <location>
        <begin position="261"/>
        <end position="276"/>
    </location>
</feature>
<dbReference type="GO" id="GO:0071036">
    <property type="term" value="P:nuclear polyadenylation-dependent snoRNA catabolic process"/>
    <property type="evidence" value="ECO:0007669"/>
    <property type="project" value="TreeGrafter"/>
</dbReference>
<dbReference type="PANTHER" id="PTHR46543">
    <property type="entry name" value="ZINC FINGER CCHC DOMAIN-CONTAINING PROTEIN 7"/>
    <property type="match status" value="1"/>
</dbReference>
<dbReference type="AlphaFoldDB" id="A0A7J5ZPE1"/>
<dbReference type="SUPFAM" id="SSF57756">
    <property type="entry name" value="Retrovirus zinc finger-like domains"/>
    <property type="match status" value="1"/>
</dbReference>
<evidence type="ECO:0000256" key="8">
    <source>
        <dbReference type="ARBA" id="ARBA00043023"/>
    </source>
</evidence>
<keyword evidence="4 9" id="KW-0863">Zinc-finger</keyword>
<evidence type="ECO:0000256" key="4">
    <source>
        <dbReference type="ARBA" id="ARBA00022771"/>
    </source>
</evidence>
<dbReference type="GO" id="GO:0031499">
    <property type="term" value="C:TRAMP complex"/>
    <property type="evidence" value="ECO:0007669"/>
    <property type="project" value="TreeGrafter"/>
</dbReference>
<feature type="region of interest" description="Disordered" evidence="10">
    <location>
        <begin position="150"/>
        <end position="322"/>
    </location>
</feature>
<dbReference type="Gene3D" id="4.10.60.10">
    <property type="entry name" value="Zinc finger, CCHC-type"/>
    <property type="match status" value="1"/>
</dbReference>
<protein>
    <recommendedName>
        <fullName evidence="7">Zinc finger CCHC domain-containing protein 7</fullName>
    </recommendedName>
    <alternativeName>
        <fullName evidence="8">TRAMP-like complex RNA-binding factor ZCCHC7</fullName>
    </alternativeName>
</protein>
<feature type="domain" description="CCHC-type" evidence="11">
    <location>
        <begin position="92"/>
        <end position="107"/>
    </location>
</feature>
<dbReference type="PANTHER" id="PTHR46543:SF1">
    <property type="entry name" value="ZINC FINGER CCHC DOMAIN-CONTAINING PROTEIN 7"/>
    <property type="match status" value="1"/>
</dbReference>
<organism evidence="12 13">
    <name type="scientific">Ameiurus melas</name>
    <name type="common">Black bullhead</name>
    <name type="synonym">Silurus melas</name>
    <dbReference type="NCBI Taxonomy" id="219545"/>
    <lineage>
        <taxon>Eukaryota</taxon>
        <taxon>Metazoa</taxon>
        <taxon>Chordata</taxon>
        <taxon>Craniata</taxon>
        <taxon>Vertebrata</taxon>
        <taxon>Euteleostomi</taxon>
        <taxon>Actinopterygii</taxon>
        <taxon>Neopterygii</taxon>
        <taxon>Teleostei</taxon>
        <taxon>Ostariophysi</taxon>
        <taxon>Siluriformes</taxon>
        <taxon>Ictaluridae</taxon>
        <taxon>Ameiurus</taxon>
    </lineage>
</organism>
<dbReference type="GO" id="GO:0071038">
    <property type="term" value="P:TRAMP-dependent tRNA surveillance pathway"/>
    <property type="evidence" value="ECO:0007669"/>
    <property type="project" value="TreeGrafter"/>
</dbReference>
<reference evidence="12 13" key="1">
    <citation type="submission" date="2020-02" db="EMBL/GenBank/DDBJ databases">
        <title>A chromosome-scale genome assembly of the black bullhead catfish (Ameiurus melas).</title>
        <authorList>
            <person name="Wen M."/>
            <person name="Zham M."/>
            <person name="Cabau C."/>
            <person name="Klopp C."/>
            <person name="Donnadieu C."/>
            <person name="Roques C."/>
            <person name="Bouchez O."/>
            <person name="Lampietro C."/>
            <person name="Jouanno E."/>
            <person name="Herpin A."/>
            <person name="Louis A."/>
            <person name="Berthelot C."/>
            <person name="Parey E."/>
            <person name="Roest-Crollius H."/>
            <person name="Braasch I."/>
            <person name="Postlethwait J."/>
            <person name="Robinson-Rechavi M."/>
            <person name="Echchiki A."/>
            <person name="Begum T."/>
            <person name="Montfort J."/>
            <person name="Schartl M."/>
            <person name="Bobe J."/>
            <person name="Guiguen Y."/>
        </authorList>
    </citation>
    <scope>NUCLEOTIDE SEQUENCE [LARGE SCALE GENOMIC DNA]</scope>
    <source>
        <strain evidence="12">M_S1</strain>
        <tissue evidence="12">Blood</tissue>
    </source>
</reference>
<evidence type="ECO:0000256" key="1">
    <source>
        <dbReference type="ARBA" id="ARBA00004123"/>
    </source>
</evidence>
<name>A0A7J5ZPE1_AMEME</name>
<feature type="compositionally biased region" description="Basic and acidic residues" evidence="10">
    <location>
        <begin position="301"/>
        <end position="311"/>
    </location>
</feature>
<proteinExistence type="predicted"/>
<comment type="subcellular location">
    <subcellularLocation>
        <location evidence="1">Nucleus</location>
    </subcellularLocation>
</comment>
<feature type="region of interest" description="Disordered" evidence="10">
    <location>
        <begin position="66"/>
        <end position="87"/>
    </location>
</feature>
<evidence type="ECO:0000256" key="3">
    <source>
        <dbReference type="ARBA" id="ARBA00022737"/>
    </source>
</evidence>
<dbReference type="Proteomes" id="UP000593565">
    <property type="component" value="Unassembled WGS sequence"/>
</dbReference>
<dbReference type="GO" id="GO:0071035">
    <property type="term" value="P:nuclear polyadenylation-dependent rRNA catabolic process"/>
    <property type="evidence" value="ECO:0007669"/>
    <property type="project" value="TreeGrafter"/>
</dbReference>
<feature type="compositionally biased region" description="Basic residues" evidence="10">
    <location>
        <begin position="244"/>
        <end position="253"/>
    </location>
</feature>
<dbReference type="PROSITE" id="PS50158">
    <property type="entry name" value="ZF_CCHC"/>
    <property type="match status" value="1"/>
</dbReference>
<evidence type="ECO:0000256" key="6">
    <source>
        <dbReference type="ARBA" id="ARBA00023242"/>
    </source>
</evidence>
<evidence type="ECO:0000259" key="11">
    <source>
        <dbReference type="PROSITE" id="PS50158"/>
    </source>
</evidence>
<keyword evidence="6" id="KW-0539">Nucleus</keyword>
<gene>
    <name evidence="12" type="ORF">AMELA_G00275750</name>
</gene>
<evidence type="ECO:0000256" key="9">
    <source>
        <dbReference type="PROSITE-ProRule" id="PRU00047"/>
    </source>
</evidence>
<dbReference type="EMBL" id="JAAGNN010000027">
    <property type="protein sequence ID" value="KAF4071649.1"/>
    <property type="molecule type" value="Genomic_DNA"/>
</dbReference>
<comment type="caution">
    <text evidence="12">The sequence shown here is derived from an EMBL/GenBank/DDBJ whole genome shotgun (WGS) entry which is preliminary data.</text>
</comment>
<keyword evidence="2" id="KW-0479">Metal-binding</keyword>
<evidence type="ECO:0000313" key="13">
    <source>
        <dbReference type="Proteomes" id="UP000593565"/>
    </source>
</evidence>
<keyword evidence="5" id="KW-0862">Zinc</keyword>
<evidence type="ECO:0000256" key="10">
    <source>
        <dbReference type="SAM" id="MobiDB-lite"/>
    </source>
</evidence>
<dbReference type="GO" id="GO:0071037">
    <property type="term" value="P:nuclear polyadenylation-dependent snRNA catabolic process"/>
    <property type="evidence" value="ECO:0007669"/>
    <property type="project" value="TreeGrafter"/>
</dbReference>